<proteinExistence type="predicted"/>
<accession>A0AAN1PJ55</accession>
<sequence>MAKIVNTLPHSRARATLPLLERLRRVLERFMQPHAQVKKKEHKGLLALLHLLHQYSLGGVHMPLGAGAQKPVFSVPLSALGAGSSVFAPTTGRAERAGYMGQSAYVPFVLRETQTVSQRVLQNAPPLPYRAVLVASTAQPRAVSGLEFTQPPKPCGRQLYQGVADILARRPFSVSPGYLSAYLPERSGPVAGGISKLAAGAVRVSASWREMPVIAEYSRHIQHFPQYLQRKNGLQSFVFRQGVSVPQQPARTVLQTMPRAVAPDAQGRVGAFLPSSPLMQAAVQPVLPWGQSAPAPQGQSIVRSTASPFAASPQQPAPLPPRAAMQGLGGGDSTALAALSTLGSI</sequence>
<evidence type="ECO:0000313" key="2">
    <source>
        <dbReference type="EMBL" id="AXN01024.1"/>
    </source>
</evidence>
<organism evidence="2 3">
    <name type="scientific">Acetobacter pomorum</name>
    <dbReference type="NCBI Taxonomy" id="65959"/>
    <lineage>
        <taxon>Bacteria</taxon>
        <taxon>Pseudomonadati</taxon>
        <taxon>Pseudomonadota</taxon>
        <taxon>Alphaproteobacteria</taxon>
        <taxon>Acetobacterales</taxon>
        <taxon>Acetobacteraceae</taxon>
        <taxon>Acetobacter</taxon>
    </lineage>
</organism>
<protein>
    <submittedName>
        <fullName evidence="2">Uncharacterized protein</fullName>
    </submittedName>
</protein>
<dbReference type="Proteomes" id="UP000256572">
    <property type="component" value="Chromosome"/>
</dbReference>
<dbReference type="RefSeq" id="WP_089178663.1">
    <property type="nucleotide sequence ID" value="NZ_CP023189.1"/>
</dbReference>
<evidence type="ECO:0000256" key="1">
    <source>
        <dbReference type="SAM" id="MobiDB-lite"/>
    </source>
</evidence>
<reference evidence="2 3" key="1">
    <citation type="submission" date="2017-09" db="EMBL/GenBank/DDBJ databases">
        <authorList>
            <person name="Kim K.H."/>
            <person name="Chun B.H."/>
            <person name="Han G.S."/>
            <person name="Hyun S.G."/>
            <person name="Jeon C.O."/>
        </authorList>
    </citation>
    <scope>NUCLEOTIDE SEQUENCE [LARGE SCALE GENOMIC DNA]</scope>
    <source>
        <strain evidence="2 3">SH</strain>
    </source>
</reference>
<evidence type="ECO:0000313" key="3">
    <source>
        <dbReference type="Proteomes" id="UP000256572"/>
    </source>
</evidence>
<dbReference type="EMBL" id="CP023189">
    <property type="protein sequence ID" value="AXN01024.1"/>
    <property type="molecule type" value="Genomic_DNA"/>
</dbReference>
<name>A0AAN1PJ55_9PROT</name>
<reference evidence="2 3" key="2">
    <citation type="submission" date="2018-08" db="EMBL/GenBank/DDBJ databases">
        <title>Acetobacter oryzifermentans sp. nov., isolated from Korea traditional vinegar and reclassification of Acetobacter pasteurianus subsp. ascendens (Henneberg 1898) as Acetobacter ascendens comb. nov.</title>
        <authorList>
            <person name="Cho G.Y."/>
            <person name="Lee S.H."/>
        </authorList>
    </citation>
    <scope>NUCLEOTIDE SEQUENCE [LARGE SCALE GENOMIC DNA]</scope>
    <source>
        <strain evidence="2 3">SH</strain>
    </source>
</reference>
<dbReference type="AlphaFoldDB" id="A0AAN1PJ55"/>
<feature type="region of interest" description="Disordered" evidence="1">
    <location>
        <begin position="306"/>
        <end position="330"/>
    </location>
</feature>
<gene>
    <name evidence="2" type="ORF">CJF59_11030</name>
</gene>